<keyword evidence="3" id="KW-1185">Reference proteome</keyword>
<dbReference type="Gene3D" id="3.30.710.10">
    <property type="entry name" value="Potassium Channel Kv1.1, Chain A"/>
    <property type="match status" value="1"/>
</dbReference>
<feature type="compositionally biased region" description="Low complexity" evidence="1">
    <location>
        <begin position="341"/>
        <end position="354"/>
    </location>
</feature>
<feature type="region of interest" description="Disordered" evidence="1">
    <location>
        <begin position="125"/>
        <end position="153"/>
    </location>
</feature>
<feature type="compositionally biased region" description="Polar residues" evidence="1">
    <location>
        <begin position="137"/>
        <end position="146"/>
    </location>
</feature>
<evidence type="ECO:0000313" key="3">
    <source>
        <dbReference type="Proteomes" id="UP001295794"/>
    </source>
</evidence>
<gene>
    <name evidence="2" type="ORF">MYCIT1_LOCUS4054</name>
</gene>
<organism evidence="2 3">
    <name type="scientific">Mycena citricolor</name>
    <dbReference type="NCBI Taxonomy" id="2018698"/>
    <lineage>
        <taxon>Eukaryota</taxon>
        <taxon>Fungi</taxon>
        <taxon>Dikarya</taxon>
        <taxon>Basidiomycota</taxon>
        <taxon>Agaricomycotina</taxon>
        <taxon>Agaricomycetes</taxon>
        <taxon>Agaricomycetidae</taxon>
        <taxon>Agaricales</taxon>
        <taxon>Marasmiineae</taxon>
        <taxon>Mycenaceae</taxon>
        <taxon>Mycena</taxon>
    </lineage>
</organism>
<proteinExistence type="predicted"/>
<evidence type="ECO:0008006" key="4">
    <source>
        <dbReference type="Google" id="ProtNLM"/>
    </source>
</evidence>
<reference evidence="2" key="1">
    <citation type="submission" date="2023-11" db="EMBL/GenBank/DDBJ databases">
        <authorList>
            <person name="De Vega J J."/>
            <person name="De Vega J J."/>
        </authorList>
    </citation>
    <scope>NUCLEOTIDE SEQUENCE</scope>
</reference>
<feature type="region of interest" description="Disordered" evidence="1">
    <location>
        <begin position="1"/>
        <end position="20"/>
    </location>
</feature>
<evidence type="ECO:0000313" key="2">
    <source>
        <dbReference type="EMBL" id="CAK5264129.1"/>
    </source>
</evidence>
<sequence>MNPASQSPFDSPTSQTKTAGALHPSVEYGLANMILGNDGPEIKFYAYTHKSKGSVRRLKALFAKKEWMMGHSELLDDYLEGITGNKAATGFKEARIVPLEDHTPDADERVFTQYHYMSDSDLEEEEEESFQREEACTTESDGQNRMVSGADDDARLNQTSAAGSSRAVQEKVLEQSRRIGHAVILKGHAFRTWTAFIFYLYTDQICFSGTKAPVRRTRVPACSAKSMYLLADQFGLPELKSLAFATLCTQLSTKTIVKEVFSHFTSWHPEIQDIQLDFLFEHLPEVKQDMDRMLHSICTTPSAHCSVVLQKVFGRSTSAAARTKKREGKISSVITPVISPPESAAASAETTAAPAPQPAVAPGPPSIPQQANQVPRPADAVAQPITPAPLPAAILPLQAVAVAQASPAVAAARSESTAKVAKAQSLSSKKTIRENGTNAKFQW</sequence>
<name>A0AAD2JWE6_9AGAR</name>
<dbReference type="InterPro" id="IPR011333">
    <property type="entry name" value="SKP1/BTB/POZ_sf"/>
</dbReference>
<feature type="compositionally biased region" description="Polar residues" evidence="1">
    <location>
        <begin position="1"/>
        <end position="18"/>
    </location>
</feature>
<evidence type="ECO:0000256" key="1">
    <source>
        <dbReference type="SAM" id="MobiDB-lite"/>
    </source>
</evidence>
<dbReference type="Proteomes" id="UP001295794">
    <property type="component" value="Unassembled WGS sequence"/>
</dbReference>
<dbReference type="EMBL" id="CAVNYO010000048">
    <property type="protein sequence ID" value="CAK5264129.1"/>
    <property type="molecule type" value="Genomic_DNA"/>
</dbReference>
<protein>
    <recommendedName>
        <fullName evidence="4">BTB domain-containing protein</fullName>
    </recommendedName>
</protein>
<accession>A0AAD2JWE6</accession>
<comment type="caution">
    <text evidence="2">The sequence shown here is derived from an EMBL/GenBank/DDBJ whole genome shotgun (WGS) entry which is preliminary data.</text>
</comment>
<feature type="compositionally biased region" description="Pro residues" evidence="1">
    <location>
        <begin position="355"/>
        <end position="367"/>
    </location>
</feature>
<feature type="region of interest" description="Disordered" evidence="1">
    <location>
        <begin position="341"/>
        <end position="383"/>
    </location>
</feature>
<dbReference type="AlphaFoldDB" id="A0AAD2JWE6"/>